<dbReference type="WBParaSite" id="jg26679">
    <property type="protein sequence ID" value="jg26679"/>
    <property type="gene ID" value="jg26679"/>
</dbReference>
<dbReference type="Proteomes" id="UP000887574">
    <property type="component" value="Unplaced"/>
</dbReference>
<organism evidence="1 2">
    <name type="scientific">Ditylenchus dipsaci</name>
    <dbReference type="NCBI Taxonomy" id="166011"/>
    <lineage>
        <taxon>Eukaryota</taxon>
        <taxon>Metazoa</taxon>
        <taxon>Ecdysozoa</taxon>
        <taxon>Nematoda</taxon>
        <taxon>Chromadorea</taxon>
        <taxon>Rhabditida</taxon>
        <taxon>Tylenchina</taxon>
        <taxon>Tylenchomorpha</taxon>
        <taxon>Sphaerularioidea</taxon>
        <taxon>Anguinidae</taxon>
        <taxon>Anguininae</taxon>
        <taxon>Ditylenchus</taxon>
    </lineage>
</organism>
<evidence type="ECO:0000313" key="2">
    <source>
        <dbReference type="WBParaSite" id="jg26679"/>
    </source>
</evidence>
<dbReference type="AlphaFoldDB" id="A0A915E6D4"/>
<protein>
    <submittedName>
        <fullName evidence="2">Cytochrome P450</fullName>
    </submittedName>
</protein>
<reference evidence="2" key="1">
    <citation type="submission" date="2022-11" db="UniProtKB">
        <authorList>
            <consortium name="WormBaseParasite"/>
        </authorList>
    </citation>
    <scope>IDENTIFICATION</scope>
</reference>
<proteinExistence type="predicted"/>
<accession>A0A915E6D4</accession>
<sequence length="140" mass="16475">MLEVDTVLETLDDDVTKDTQYLQNYHLNPLIDVAVGSVINQIAFGFRFHGENREQFFELKDIIIEQVHLLAEPLTFKKRITRLNSFFNIQIEATMQRRKKESEKTSFTEDDTYFVDAFCMKWSSNLQINRKKTSITTCIL</sequence>
<evidence type="ECO:0000313" key="1">
    <source>
        <dbReference type="Proteomes" id="UP000887574"/>
    </source>
</evidence>
<keyword evidence="1" id="KW-1185">Reference proteome</keyword>
<name>A0A915E6D4_9BILA</name>